<protein>
    <submittedName>
        <fullName evidence="1">Uncharacterized protein</fullName>
    </submittedName>
</protein>
<sequence length="69" mass="7788">MAFSALVISFLGVPQRGAWRLAFDVDVDVDEDADADVRVRVGGLRMRKVDSTRAHTRMREGRREGGRKE</sequence>
<comment type="caution">
    <text evidence="1">The sequence shown here is derived from an EMBL/GenBank/DDBJ whole genome shotgun (WGS) entry which is preliminary data.</text>
</comment>
<dbReference type="AlphaFoldDB" id="A0A4Z1HAL7"/>
<organism evidence="1 2">
    <name type="scientific">Botryotinia narcissicola</name>
    <dbReference type="NCBI Taxonomy" id="278944"/>
    <lineage>
        <taxon>Eukaryota</taxon>
        <taxon>Fungi</taxon>
        <taxon>Dikarya</taxon>
        <taxon>Ascomycota</taxon>
        <taxon>Pezizomycotina</taxon>
        <taxon>Leotiomycetes</taxon>
        <taxon>Helotiales</taxon>
        <taxon>Sclerotiniaceae</taxon>
        <taxon>Botryotinia</taxon>
    </lineage>
</organism>
<evidence type="ECO:0000313" key="1">
    <source>
        <dbReference type="EMBL" id="TGO45271.1"/>
    </source>
</evidence>
<keyword evidence="2" id="KW-1185">Reference proteome</keyword>
<proteinExistence type="predicted"/>
<dbReference type="Proteomes" id="UP000297452">
    <property type="component" value="Unassembled WGS sequence"/>
</dbReference>
<gene>
    <name evidence="1" type="ORF">BOTNAR_0683g00050</name>
</gene>
<accession>A0A4Z1HAL7</accession>
<name>A0A4Z1HAL7_9HELO</name>
<dbReference type="EMBL" id="PQXJ01000680">
    <property type="protein sequence ID" value="TGO45271.1"/>
    <property type="molecule type" value="Genomic_DNA"/>
</dbReference>
<reference evidence="1 2" key="1">
    <citation type="submission" date="2017-12" db="EMBL/GenBank/DDBJ databases">
        <title>Comparative genomics of Botrytis spp.</title>
        <authorList>
            <person name="Valero-Jimenez C.A."/>
            <person name="Tapia P."/>
            <person name="Veloso J."/>
            <person name="Silva-Moreno E."/>
            <person name="Staats M."/>
            <person name="Valdes J.H."/>
            <person name="Van Kan J.A.L."/>
        </authorList>
    </citation>
    <scope>NUCLEOTIDE SEQUENCE [LARGE SCALE GENOMIC DNA]</scope>
    <source>
        <strain evidence="1 2">MUCL2120</strain>
    </source>
</reference>
<evidence type="ECO:0000313" key="2">
    <source>
        <dbReference type="Proteomes" id="UP000297452"/>
    </source>
</evidence>